<accession>A0A7C9ISW7</accession>
<sequence length="396" mass="41218">MRNDVREGSSLASANTIETQDNPRAGTENEAASAPRVPALRPVAPAPVKRRRRWLWGGAGLLVLAVGGLVWSQVWMARPTLVSVEIATLAPVTRVLAVNGRIAAVRSVDVRSVVSGTLAQLPVAEGDMVEADQILAQLDAGAQTAAVRQAMATLDAAHVTQQQASEAYDRAVVLGDNVPRTVLEADAFALRSAAQEVARLTALLDQAQIVLGTYTIRAPVAGTVLELDAEAGQIVGPSARLLTLADLTELVVEADVDEAYARQIAVDLSAIVQLAGESTTREGHVSFVSNRVDEATGGLAIKIAFDSPVSAPIGLTVATNIIVEQREAALTVPRTALLNGDGVFVVSDDVAELRPVTVVDWPAARLIVTGGLEAGEAVIVDATGIADGQTVAVDQP</sequence>
<evidence type="ECO:0000313" key="6">
    <source>
        <dbReference type="Proteomes" id="UP000480350"/>
    </source>
</evidence>
<keyword evidence="3" id="KW-0812">Transmembrane</keyword>
<evidence type="ECO:0000259" key="4">
    <source>
        <dbReference type="Pfam" id="PF25917"/>
    </source>
</evidence>
<evidence type="ECO:0000313" key="5">
    <source>
        <dbReference type="EMBL" id="MXQ09026.1"/>
    </source>
</evidence>
<dbReference type="AlphaFoldDB" id="A0A7C9ISW7"/>
<dbReference type="EMBL" id="WUPT01000002">
    <property type="protein sequence ID" value="MXQ09026.1"/>
    <property type="molecule type" value="Genomic_DNA"/>
</dbReference>
<proteinExistence type="inferred from homology"/>
<evidence type="ECO:0000256" key="2">
    <source>
        <dbReference type="SAM" id="MobiDB-lite"/>
    </source>
</evidence>
<keyword evidence="3" id="KW-1133">Transmembrane helix</keyword>
<evidence type="ECO:0000256" key="1">
    <source>
        <dbReference type="ARBA" id="ARBA00009477"/>
    </source>
</evidence>
<dbReference type="SUPFAM" id="SSF111369">
    <property type="entry name" value="HlyD-like secretion proteins"/>
    <property type="match status" value="1"/>
</dbReference>
<dbReference type="Gene3D" id="2.40.420.20">
    <property type="match status" value="1"/>
</dbReference>
<dbReference type="Gene3D" id="2.40.30.170">
    <property type="match status" value="1"/>
</dbReference>
<dbReference type="InterPro" id="IPR058625">
    <property type="entry name" value="MdtA-like_BSH"/>
</dbReference>
<dbReference type="NCBIfam" id="TIGR01730">
    <property type="entry name" value="RND_mfp"/>
    <property type="match status" value="1"/>
</dbReference>
<comment type="similarity">
    <text evidence="1">Belongs to the membrane fusion protein (MFP) (TC 8.A.1) family.</text>
</comment>
<feature type="compositionally biased region" description="Polar residues" evidence="2">
    <location>
        <begin position="10"/>
        <end position="22"/>
    </location>
</feature>
<feature type="region of interest" description="Disordered" evidence="2">
    <location>
        <begin position="1"/>
        <end position="38"/>
    </location>
</feature>
<reference evidence="5 6" key="2">
    <citation type="submission" date="2020-03" db="EMBL/GenBank/DDBJ databases">
        <title>Kangsaoukella pontilimi gen. nov., sp. nov., a new member of the family Rhodobacteraceae isolated from a tidal mudflat.</title>
        <authorList>
            <person name="Kim I.S."/>
        </authorList>
    </citation>
    <scope>NUCLEOTIDE SEQUENCE [LARGE SCALE GENOMIC DNA]</scope>
    <source>
        <strain evidence="5 6">GH1-50</strain>
    </source>
</reference>
<dbReference type="PANTHER" id="PTHR30469">
    <property type="entry name" value="MULTIDRUG RESISTANCE PROTEIN MDTA"/>
    <property type="match status" value="1"/>
</dbReference>
<organism evidence="5 6">
    <name type="scientific">Kangsaoukella pontilimi</name>
    <dbReference type="NCBI Taxonomy" id="2691042"/>
    <lineage>
        <taxon>Bacteria</taxon>
        <taxon>Pseudomonadati</taxon>
        <taxon>Pseudomonadota</taxon>
        <taxon>Alphaproteobacteria</taxon>
        <taxon>Rhodobacterales</taxon>
        <taxon>Paracoccaceae</taxon>
        <taxon>Kangsaoukella</taxon>
    </lineage>
</organism>
<name>A0A7C9ISW7_9RHOB</name>
<evidence type="ECO:0000256" key="3">
    <source>
        <dbReference type="SAM" id="Phobius"/>
    </source>
</evidence>
<dbReference type="Gene3D" id="2.40.50.100">
    <property type="match status" value="1"/>
</dbReference>
<gene>
    <name evidence="5" type="ORF">GQ651_14355</name>
</gene>
<dbReference type="InterPro" id="IPR006143">
    <property type="entry name" value="RND_pump_MFP"/>
</dbReference>
<keyword evidence="6" id="KW-1185">Reference proteome</keyword>
<dbReference type="GO" id="GO:1990281">
    <property type="term" value="C:efflux pump complex"/>
    <property type="evidence" value="ECO:0007669"/>
    <property type="project" value="TreeGrafter"/>
</dbReference>
<dbReference type="Gene3D" id="1.10.287.470">
    <property type="entry name" value="Helix hairpin bin"/>
    <property type="match status" value="1"/>
</dbReference>
<dbReference type="GO" id="GO:0015562">
    <property type="term" value="F:efflux transmembrane transporter activity"/>
    <property type="evidence" value="ECO:0007669"/>
    <property type="project" value="TreeGrafter"/>
</dbReference>
<dbReference type="Pfam" id="PF25917">
    <property type="entry name" value="BSH_RND"/>
    <property type="match status" value="1"/>
</dbReference>
<comment type="caution">
    <text evidence="5">The sequence shown here is derived from an EMBL/GenBank/DDBJ whole genome shotgun (WGS) entry which is preliminary data.</text>
</comment>
<feature type="domain" description="Multidrug resistance protein MdtA-like barrel-sandwich hybrid" evidence="4">
    <location>
        <begin position="106"/>
        <end position="235"/>
    </location>
</feature>
<reference evidence="5 6" key="1">
    <citation type="submission" date="2019-12" db="EMBL/GenBank/DDBJ databases">
        <authorList>
            <person name="Lee S.D."/>
        </authorList>
    </citation>
    <scope>NUCLEOTIDE SEQUENCE [LARGE SCALE GENOMIC DNA]</scope>
    <source>
        <strain evidence="5 6">GH1-50</strain>
    </source>
</reference>
<dbReference type="Proteomes" id="UP000480350">
    <property type="component" value="Unassembled WGS sequence"/>
</dbReference>
<protein>
    <submittedName>
        <fullName evidence="5">Efflux RND transporter periplasmic adaptor subunit</fullName>
    </submittedName>
</protein>
<keyword evidence="3" id="KW-0472">Membrane</keyword>
<dbReference type="PANTHER" id="PTHR30469:SF15">
    <property type="entry name" value="HLYD FAMILY OF SECRETION PROTEINS"/>
    <property type="match status" value="1"/>
</dbReference>
<feature type="transmembrane region" description="Helical" evidence="3">
    <location>
        <begin position="54"/>
        <end position="76"/>
    </location>
</feature>